<proteinExistence type="inferred from homology"/>
<dbReference type="GO" id="GO:0016579">
    <property type="term" value="P:protein deubiquitination"/>
    <property type="evidence" value="ECO:0007669"/>
    <property type="project" value="InterPro"/>
</dbReference>
<dbReference type="GO" id="GO:0004843">
    <property type="term" value="F:cysteine-type deubiquitinase activity"/>
    <property type="evidence" value="ECO:0007669"/>
    <property type="project" value="InterPro"/>
</dbReference>
<feature type="compositionally biased region" description="Basic residues" evidence="2">
    <location>
        <begin position="74"/>
        <end position="87"/>
    </location>
</feature>
<dbReference type="AlphaFoldDB" id="A0A7R9LKY9"/>
<feature type="non-terminal residue" evidence="4">
    <location>
        <position position="1"/>
    </location>
</feature>
<dbReference type="EMBL" id="OC884151">
    <property type="protein sequence ID" value="CAD7643612.1"/>
    <property type="molecule type" value="Genomic_DNA"/>
</dbReference>
<dbReference type="PANTHER" id="PTHR24006">
    <property type="entry name" value="UBIQUITIN CARBOXYL-TERMINAL HYDROLASE"/>
    <property type="match status" value="1"/>
</dbReference>
<feature type="compositionally biased region" description="Low complexity" evidence="2">
    <location>
        <begin position="91"/>
        <end position="102"/>
    </location>
</feature>
<sequence>MCSHVPNRPLLRAPIGSQTAINGYGSKTYGSEDQSMGFNHTNANVLNLVNGTVDTNDAIDGNGITTETVNGLKPMRRGRRSSGRKKLKTDSSSSRSSNTSCSDGTKNKENKLGDNSELSRVIGLPNIDNTCYINALIQDLLEEEEKQLVSCLHDIYYKFSENELKCKDAKSSGATNESTITAFIDCQLLKNRFPFGQQQDCHELLDWLINELNSYTQTLFGNRQSNTQANTRFISNSKSPYNTRRYSSDLNADTFQRFNGVMLRSIECSECHTCSRTDDSFADIHIPLCLSDDKSVTDVEMQSFADIIHRPDYLKDDNMYNCHNCRKKTNASVVNTIKVAPQVMILFMKRPFGFTLKVTRNSAKPPPKKVFKVPLNIDYTLNDSVIKYSLYGFVVHTMGSNINNGHYYAVINSSHEETSVHTRRLNDC</sequence>
<evidence type="ECO:0000313" key="5">
    <source>
        <dbReference type="Proteomes" id="UP000759131"/>
    </source>
</evidence>
<gene>
    <name evidence="4" type="ORF">OSB1V03_LOCUS19676</name>
</gene>
<feature type="domain" description="USP" evidence="3">
    <location>
        <begin position="122"/>
        <end position="428"/>
    </location>
</feature>
<dbReference type="GO" id="GO:0005634">
    <property type="term" value="C:nucleus"/>
    <property type="evidence" value="ECO:0007669"/>
    <property type="project" value="TreeGrafter"/>
</dbReference>
<keyword evidence="5" id="KW-1185">Reference proteome</keyword>
<evidence type="ECO:0000313" key="4">
    <source>
        <dbReference type="EMBL" id="CAD7643612.1"/>
    </source>
</evidence>
<name>A0A7R9LKY9_9ACAR</name>
<dbReference type="InterPro" id="IPR001394">
    <property type="entry name" value="Peptidase_C19_UCH"/>
</dbReference>
<protein>
    <recommendedName>
        <fullName evidence="3">USP domain-containing protein</fullName>
    </recommendedName>
</protein>
<evidence type="ECO:0000256" key="2">
    <source>
        <dbReference type="SAM" id="MobiDB-lite"/>
    </source>
</evidence>
<dbReference type="Pfam" id="PF00443">
    <property type="entry name" value="UCH"/>
    <property type="match status" value="1"/>
</dbReference>
<dbReference type="SUPFAM" id="SSF54001">
    <property type="entry name" value="Cysteine proteinases"/>
    <property type="match status" value="1"/>
</dbReference>
<comment type="similarity">
    <text evidence="1">Belongs to the peptidase C19 family.</text>
</comment>
<feature type="region of interest" description="Disordered" evidence="2">
    <location>
        <begin position="65"/>
        <end position="113"/>
    </location>
</feature>
<dbReference type="InterPro" id="IPR028889">
    <property type="entry name" value="USP"/>
</dbReference>
<dbReference type="EMBL" id="CAJPIZ010029576">
    <property type="protein sequence ID" value="CAG2119729.1"/>
    <property type="molecule type" value="Genomic_DNA"/>
</dbReference>
<organism evidence="4">
    <name type="scientific">Medioppia subpectinata</name>
    <dbReference type="NCBI Taxonomy" id="1979941"/>
    <lineage>
        <taxon>Eukaryota</taxon>
        <taxon>Metazoa</taxon>
        <taxon>Ecdysozoa</taxon>
        <taxon>Arthropoda</taxon>
        <taxon>Chelicerata</taxon>
        <taxon>Arachnida</taxon>
        <taxon>Acari</taxon>
        <taxon>Acariformes</taxon>
        <taxon>Sarcoptiformes</taxon>
        <taxon>Oribatida</taxon>
        <taxon>Brachypylina</taxon>
        <taxon>Oppioidea</taxon>
        <taxon>Oppiidae</taxon>
        <taxon>Medioppia</taxon>
    </lineage>
</organism>
<dbReference type="PROSITE" id="PS50235">
    <property type="entry name" value="USP_3"/>
    <property type="match status" value="1"/>
</dbReference>
<dbReference type="CDD" id="cd02257">
    <property type="entry name" value="Peptidase_C19"/>
    <property type="match status" value="1"/>
</dbReference>
<dbReference type="GO" id="GO:0005829">
    <property type="term" value="C:cytosol"/>
    <property type="evidence" value="ECO:0007669"/>
    <property type="project" value="TreeGrafter"/>
</dbReference>
<dbReference type="InterPro" id="IPR050164">
    <property type="entry name" value="Peptidase_C19"/>
</dbReference>
<reference evidence="4" key="1">
    <citation type="submission" date="2020-11" db="EMBL/GenBank/DDBJ databases">
        <authorList>
            <person name="Tran Van P."/>
        </authorList>
    </citation>
    <scope>NUCLEOTIDE SEQUENCE</scope>
</reference>
<accession>A0A7R9LKY9</accession>
<dbReference type="Gene3D" id="3.90.70.10">
    <property type="entry name" value="Cysteine proteinases"/>
    <property type="match status" value="1"/>
</dbReference>
<dbReference type="InterPro" id="IPR038765">
    <property type="entry name" value="Papain-like_cys_pep_sf"/>
</dbReference>
<evidence type="ECO:0000256" key="1">
    <source>
        <dbReference type="ARBA" id="ARBA00009085"/>
    </source>
</evidence>
<dbReference type="Proteomes" id="UP000759131">
    <property type="component" value="Unassembled WGS sequence"/>
</dbReference>
<evidence type="ECO:0000259" key="3">
    <source>
        <dbReference type="PROSITE" id="PS50235"/>
    </source>
</evidence>
<dbReference type="OrthoDB" id="10062454at2759"/>